<evidence type="ECO:0000313" key="3">
    <source>
        <dbReference type="Proteomes" id="UP000050795"/>
    </source>
</evidence>
<dbReference type="WBParaSite" id="TREG1_17630.1">
    <property type="protein sequence ID" value="TREG1_17630.1"/>
    <property type="gene ID" value="TREG1_17630"/>
</dbReference>
<sequence>MSKISVSKEVSTPTGSTIARQPLGGCEYPSQRADSGVKSSLFSHQPICSKSSTIAQIPVWISTTSRPTSSGFNAMSPRGRRTLSPPQPPPLPPPPPSPQLVPLKARLARSKSTASRPVSNRPDYGQRLRKASDGGAPTRLTNSSSIRPRSTSETRPQKEIKEKVTAPSTGDVETSETSQNVPTVKPSAFLPIAHPTERSPVYVCLASVAFLSLSVLVTSIFSTIFLPFCLIACLIRRTGIWLANVFQYTTCCQCGGFIISKNTHPVIETIITRLSAGIISSQRCNCYADTQLDNRCSESLRALSSAELRWLPALEYKCEHDWDGKNNATLYYSGQSPLVLICLRFGAPGLKLSRLRDLISTRLLTQPSECSSLASSPRGSCFTDKACSDVSKKRRESSYIPPSDTRSRLTQCLTFLSTGYAWRECLAFQLEEHVLRVPTSISVKSEVNSEKHSTHAYGTKFDDKYSTHTKMINVEVLLNELSALPLRLDRPLWKAHLIEQFCENDDTTEASDIESDADSDESSACQTSQSSRKPLNNAEKNGSTKLNKSKIYTMNKYNNNSNKRGVNPFVCRRSGSSGIGSLLVFQFHAALSDDGKALVHMLTNCLADLPSRTQTPQYTPNKQTPIHTASSTHDSFDDKTTTNPSPSDYKRKWRVNKSVSMDCDKNNNNSSNSYLQNASSSHSKDDSNWPKLCIPSNNSVSPVKSSPFYYSCESSKSLLVKEQKSPSNISNNLAQKNQLITSNSIQQKPKLDHQNESIPSVSTNSSNINITSSLDDEDPEESEAAQWWYTFWASSLATIATVCDLLRVAITGPAIIFHKYFLTTADMGLITKCQNKTTSLKSTTKSNVNVQSTNNKSNSIDQERNIIIHKCALLSLAKLSRLRQITKASYSELILSLLAGALRAYHQTMGFKHPPDLLAFLSTEVPVLPTCDLGVSAISISNCNNNADPPCTTFSRVLNTTQTARSSNYGFLNMSYWRQQQQKQQQHDGNTVETGLLGNTNRMVALGSPPTTIRSLCPGRNVLAEFCLPINTEGMLPRLWETKQRLNELNTSVDPLCLAWARTVLYTLMPHSLAKWIESTYGGPAKASVTVTGVEVVSPFTTSSSSKNTDSNFSYQMPKTRRLAYMSLLANKSSDARILRQRLRKRLPRGAAVYPPRLGTSFRALARHLVNANAGIIYVAGCPIIRIDTWMPSPSHTPSELVPNGQLTTLDNKTVKSPGETVVHICRDLSVTFTTYAGQLSLTFSASSRHCIHPNLDLILSGIKSQNFIQRISHKSKRTFLFSLLILILSFKESTLFSDISLKL</sequence>
<feature type="region of interest" description="Disordered" evidence="1">
    <location>
        <begin position="1"/>
        <end position="42"/>
    </location>
</feature>
<name>A0AA85J9K4_TRIRE</name>
<feature type="compositionally biased region" description="Polar residues" evidence="1">
    <location>
        <begin position="139"/>
        <end position="149"/>
    </location>
</feature>
<feature type="compositionally biased region" description="Low complexity" evidence="1">
    <location>
        <begin position="666"/>
        <end position="681"/>
    </location>
</feature>
<feature type="compositionally biased region" description="Low complexity" evidence="1">
    <location>
        <begin position="757"/>
        <end position="773"/>
    </location>
</feature>
<feature type="compositionally biased region" description="Pro residues" evidence="1">
    <location>
        <begin position="85"/>
        <end position="99"/>
    </location>
</feature>
<feature type="transmembrane region" description="Helical" evidence="2">
    <location>
        <begin position="208"/>
        <end position="235"/>
    </location>
</feature>
<accession>A0AA85J9K4</accession>
<proteinExistence type="predicted"/>
<evidence type="ECO:0000256" key="1">
    <source>
        <dbReference type="SAM" id="MobiDB-lite"/>
    </source>
</evidence>
<keyword evidence="3" id="KW-1185">Reference proteome</keyword>
<feature type="region of interest" description="Disordered" evidence="1">
    <location>
        <begin position="747"/>
        <end position="777"/>
    </location>
</feature>
<feature type="compositionally biased region" description="Polar residues" evidence="1">
    <location>
        <begin position="611"/>
        <end position="633"/>
    </location>
</feature>
<keyword evidence="2" id="KW-0472">Membrane</keyword>
<organism evidence="3 4">
    <name type="scientific">Trichobilharzia regenti</name>
    <name type="common">Nasal bird schistosome</name>
    <dbReference type="NCBI Taxonomy" id="157069"/>
    <lineage>
        <taxon>Eukaryota</taxon>
        <taxon>Metazoa</taxon>
        <taxon>Spiralia</taxon>
        <taxon>Lophotrochozoa</taxon>
        <taxon>Platyhelminthes</taxon>
        <taxon>Trematoda</taxon>
        <taxon>Digenea</taxon>
        <taxon>Strigeidida</taxon>
        <taxon>Schistosomatoidea</taxon>
        <taxon>Schistosomatidae</taxon>
        <taxon>Trichobilharzia</taxon>
    </lineage>
</organism>
<evidence type="ECO:0000313" key="5">
    <source>
        <dbReference type="WBParaSite" id="TREG1_17630.2"/>
    </source>
</evidence>
<protein>
    <submittedName>
        <fullName evidence="4 5">Uncharacterized protein</fullName>
    </submittedName>
</protein>
<feature type="region of interest" description="Disordered" evidence="1">
    <location>
        <begin position="509"/>
        <end position="559"/>
    </location>
</feature>
<feature type="compositionally biased region" description="Polar residues" evidence="1">
    <location>
        <begin position="525"/>
        <end position="559"/>
    </location>
</feature>
<dbReference type="Proteomes" id="UP000050795">
    <property type="component" value="Unassembled WGS sequence"/>
</dbReference>
<feature type="compositionally biased region" description="Polar residues" evidence="1">
    <location>
        <begin position="58"/>
        <end position="73"/>
    </location>
</feature>
<dbReference type="WBParaSite" id="TREG1_17630.2">
    <property type="protein sequence ID" value="TREG1_17630.2"/>
    <property type="gene ID" value="TREG1_17630"/>
</dbReference>
<reference evidence="3" key="1">
    <citation type="submission" date="2022-06" db="EMBL/GenBank/DDBJ databases">
        <authorList>
            <person name="Berger JAMES D."/>
            <person name="Berger JAMES D."/>
        </authorList>
    </citation>
    <scope>NUCLEOTIDE SEQUENCE [LARGE SCALE GENOMIC DNA]</scope>
</reference>
<keyword evidence="2" id="KW-0812">Transmembrane</keyword>
<evidence type="ECO:0000313" key="4">
    <source>
        <dbReference type="WBParaSite" id="TREG1_17630.1"/>
    </source>
</evidence>
<feature type="compositionally biased region" description="Polar residues" evidence="1">
    <location>
        <begin position="166"/>
        <end position="180"/>
    </location>
</feature>
<feature type="compositionally biased region" description="Basic and acidic residues" evidence="1">
    <location>
        <begin position="150"/>
        <end position="164"/>
    </location>
</feature>
<feature type="region of interest" description="Disordered" evidence="1">
    <location>
        <begin position="58"/>
        <end position="180"/>
    </location>
</feature>
<evidence type="ECO:0000256" key="2">
    <source>
        <dbReference type="SAM" id="Phobius"/>
    </source>
</evidence>
<keyword evidence="2" id="KW-1133">Transmembrane helix</keyword>
<reference evidence="4 5" key="2">
    <citation type="submission" date="2023-11" db="UniProtKB">
        <authorList>
            <consortium name="WormBaseParasite"/>
        </authorList>
    </citation>
    <scope>IDENTIFICATION</scope>
</reference>
<feature type="compositionally biased region" description="Acidic residues" evidence="1">
    <location>
        <begin position="509"/>
        <end position="521"/>
    </location>
</feature>
<feature type="compositionally biased region" description="Polar residues" evidence="1">
    <location>
        <begin position="1"/>
        <end position="19"/>
    </location>
</feature>
<feature type="region of interest" description="Disordered" evidence="1">
    <location>
        <begin position="610"/>
        <end position="688"/>
    </location>
</feature>